<dbReference type="RefSeq" id="WP_079654490.1">
    <property type="nucleotide sequence ID" value="NZ_LT670846.1"/>
</dbReference>
<protein>
    <submittedName>
        <fullName evidence="2">Cupin domain-containing protein</fullName>
    </submittedName>
</protein>
<dbReference type="InterPro" id="IPR014710">
    <property type="entry name" value="RmlC-like_jellyroll"/>
</dbReference>
<dbReference type="Pfam" id="PF07883">
    <property type="entry name" value="Cupin_2"/>
    <property type="match status" value="1"/>
</dbReference>
<dbReference type="InterPro" id="IPR013096">
    <property type="entry name" value="Cupin_2"/>
</dbReference>
<dbReference type="InterPro" id="IPR011051">
    <property type="entry name" value="RmlC_Cupin_sf"/>
</dbReference>
<gene>
    <name evidence="2" type="ORF">SAMN05444391_1400</name>
</gene>
<sequence length="87" mass="10245">MDLKELKRKLELMGYKNIYSWCDPPGAYYDWHTHSRDEVRLVYKGSMVIGTEEGVYHLKEGDIFEVKAGQRHWARTEEGVCYLCGEK</sequence>
<keyword evidence="3" id="KW-1185">Reference proteome</keyword>
<proteinExistence type="predicted"/>
<feature type="domain" description="Cupin type-2" evidence="1">
    <location>
        <begin position="22"/>
        <end position="77"/>
    </location>
</feature>
<dbReference type="SUPFAM" id="SSF51182">
    <property type="entry name" value="RmlC-like cupins"/>
    <property type="match status" value="1"/>
</dbReference>
<dbReference type="AlphaFoldDB" id="A0A1M6TCQ5"/>
<dbReference type="Proteomes" id="UP000189810">
    <property type="component" value="Chromosome I"/>
</dbReference>
<evidence type="ECO:0000313" key="3">
    <source>
        <dbReference type="Proteomes" id="UP000189810"/>
    </source>
</evidence>
<dbReference type="OrthoDB" id="9796642at2"/>
<dbReference type="Gene3D" id="2.60.120.10">
    <property type="entry name" value="Jelly Rolls"/>
    <property type="match status" value="1"/>
</dbReference>
<accession>A0A1M6TCQ5</accession>
<dbReference type="EMBL" id="LT670846">
    <property type="protein sequence ID" value="SHK54787.1"/>
    <property type="molecule type" value="Genomic_DNA"/>
</dbReference>
<evidence type="ECO:0000259" key="1">
    <source>
        <dbReference type="Pfam" id="PF07883"/>
    </source>
</evidence>
<reference evidence="2 3" key="1">
    <citation type="submission" date="2016-11" db="EMBL/GenBank/DDBJ databases">
        <authorList>
            <person name="Jaros S."/>
            <person name="Januszkiewicz K."/>
            <person name="Wedrychowicz H."/>
        </authorList>
    </citation>
    <scope>NUCLEOTIDE SEQUENCE [LARGE SCALE GENOMIC DNA]</scope>
    <source>
        <strain evidence="2 3">DSM 19557</strain>
    </source>
</reference>
<name>A0A1M6TCQ5_9AQUI</name>
<dbReference type="STRING" id="381751.SAMN05444391_1400"/>
<organism evidence="2 3">
    <name type="scientific">Thermocrinis minervae</name>
    <dbReference type="NCBI Taxonomy" id="381751"/>
    <lineage>
        <taxon>Bacteria</taxon>
        <taxon>Pseudomonadati</taxon>
        <taxon>Aquificota</taxon>
        <taxon>Aquificia</taxon>
        <taxon>Aquificales</taxon>
        <taxon>Aquificaceae</taxon>
        <taxon>Thermocrinis</taxon>
    </lineage>
</organism>
<evidence type="ECO:0000313" key="2">
    <source>
        <dbReference type="EMBL" id="SHK54787.1"/>
    </source>
</evidence>